<feature type="domain" description="Enoyl reductase (ER)" evidence="2">
    <location>
        <begin position="12"/>
        <end position="336"/>
    </location>
</feature>
<dbReference type="Proteomes" id="UP000297693">
    <property type="component" value="Unassembled WGS sequence"/>
</dbReference>
<dbReference type="SUPFAM" id="SSF51735">
    <property type="entry name" value="NAD(P)-binding Rossmann-fold domains"/>
    <property type="match status" value="1"/>
</dbReference>
<dbReference type="SMART" id="SM00829">
    <property type="entry name" value="PKS_ER"/>
    <property type="match status" value="1"/>
</dbReference>
<dbReference type="GO" id="GO:0008270">
    <property type="term" value="F:zinc ion binding"/>
    <property type="evidence" value="ECO:0007669"/>
    <property type="project" value="InterPro"/>
</dbReference>
<dbReference type="AlphaFoldDB" id="A0A4R9K2K1"/>
<evidence type="ECO:0000259" key="2">
    <source>
        <dbReference type="SMART" id="SM00829"/>
    </source>
</evidence>
<keyword evidence="4" id="KW-1185">Reference proteome</keyword>
<protein>
    <submittedName>
        <fullName evidence="3">Zinc-binding dehydrogenase</fullName>
    </submittedName>
</protein>
<keyword evidence="1" id="KW-0560">Oxidoreductase</keyword>
<dbReference type="InterPro" id="IPR002364">
    <property type="entry name" value="Quin_OxRdtase/zeta-crystal_CS"/>
</dbReference>
<dbReference type="InterPro" id="IPR052100">
    <property type="entry name" value="SV-ATPase_mito-regulator"/>
</dbReference>
<name>A0A4R9K2K1_9LEPT</name>
<dbReference type="InterPro" id="IPR011032">
    <property type="entry name" value="GroES-like_sf"/>
</dbReference>
<dbReference type="InterPro" id="IPR020843">
    <property type="entry name" value="ER"/>
</dbReference>
<evidence type="ECO:0000256" key="1">
    <source>
        <dbReference type="ARBA" id="ARBA00023002"/>
    </source>
</evidence>
<proteinExistence type="predicted"/>
<evidence type="ECO:0000313" key="4">
    <source>
        <dbReference type="Proteomes" id="UP000297693"/>
    </source>
</evidence>
<evidence type="ECO:0000313" key="3">
    <source>
        <dbReference type="EMBL" id="TGL60243.1"/>
    </source>
</evidence>
<comment type="caution">
    <text evidence="3">The sequence shown here is derived from an EMBL/GenBank/DDBJ whole genome shotgun (WGS) entry which is preliminary data.</text>
</comment>
<accession>A0A4R9K2K1</accession>
<dbReference type="GO" id="GO:0016491">
    <property type="term" value="F:oxidoreductase activity"/>
    <property type="evidence" value="ECO:0007669"/>
    <property type="project" value="UniProtKB-KW"/>
</dbReference>
<dbReference type="Pfam" id="PF00107">
    <property type="entry name" value="ADH_zinc_N"/>
    <property type="match status" value="1"/>
</dbReference>
<dbReference type="InterPro" id="IPR013154">
    <property type="entry name" value="ADH-like_N"/>
</dbReference>
<organism evidence="3 4">
    <name type="scientific">Leptospira ognonensis</name>
    <dbReference type="NCBI Taxonomy" id="2484945"/>
    <lineage>
        <taxon>Bacteria</taxon>
        <taxon>Pseudomonadati</taxon>
        <taxon>Spirochaetota</taxon>
        <taxon>Spirochaetia</taxon>
        <taxon>Leptospirales</taxon>
        <taxon>Leptospiraceae</taxon>
        <taxon>Leptospira</taxon>
    </lineage>
</organism>
<dbReference type="EMBL" id="RQGD01000022">
    <property type="protein sequence ID" value="TGL60243.1"/>
    <property type="molecule type" value="Genomic_DNA"/>
</dbReference>
<dbReference type="InterPro" id="IPR013149">
    <property type="entry name" value="ADH-like_C"/>
</dbReference>
<dbReference type="Gene3D" id="3.40.50.720">
    <property type="entry name" value="NAD(P)-binding Rossmann-like Domain"/>
    <property type="match status" value="1"/>
</dbReference>
<dbReference type="SUPFAM" id="SSF50129">
    <property type="entry name" value="GroES-like"/>
    <property type="match status" value="1"/>
</dbReference>
<gene>
    <name evidence="3" type="ORF">EHQ58_07015</name>
</gene>
<dbReference type="InterPro" id="IPR036291">
    <property type="entry name" value="NAD(P)-bd_dom_sf"/>
</dbReference>
<dbReference type="Gene3D" id="3.90.180.10">
    <property type="entry name" value="Medium-chain alcohol dehydrogenases, catalytic domain"/>
    <property type="match status" value="1"/>
</dbReference>
<dbReference type="PROSITE" id="PS01162">
    <property type="entry name" value="QOR_ZETA_CRYSTAL"/>
    <property type="match status" value="1"/>
</dbReference>
<reference evidence="3" key="1">
    <citation type="journal article" date="2019" name="PLoS Negl. Trop. Dis.">
        <title>Revisiting the worldwide diversity of Leptospira species in the environment.</title>
        <authorList>
            <person name="Vincent A.T."/>
            <person name="Schiettekatte O."/>
            <person name="Bourhy P."/>
            <person name="Veyrier F.J."/>
            <person name="Picardeau M."/>
        </authorList>
    </citation>
    <scope>NUCLEOTIDE SEQUENCE [LARGE SCALE GENOMIC DNA]</scope>
    <source>
        <strain evidence="3">201702476</strain>
    </source>
</reference>
<dbReference type="PANTHER" id="PTHR44054:SF1">
    <property type="entry name" value="SYNAPTIC VESICLE MEMBRANE PROTEIN VAT-1 HOMOLOG"/>
    <property type="match status" value="1"/>
</dbReference>
<dbReference type="OrthoDB" id="9787435at2"/>
<sequence length="339" mass="37957">MKREVYRVVKPGSISGLVRREEELKPPNEDEVTVHIRAIGLNFADVFSIFGLYSATPKESFIPGLEYAGEVIAVGKKVKNYKEGDKIYGTTRFGAYVTHLNIHTDTIFPLPNDWSFAEGAAFPVQALTAYYALIPLGNIQKSQTILIHSAAGGVGLLANQIAKKWNAHTIGMIGSESKIPILKNAGYDDYILRSASFKKDLEHILQGKRLDLVLECTGGHYFYDSYEALSPMGRLITYGSAVFTPTSSKRNWLRIAYQYLIRPKIDPLAMISENKSVMGFNLIWLWNEIETLKKHFDALRDLNLSPQVIGDTFSFENLIDGVEKFQKGNTFGKIIINVP</sequence>
<dbReference type="Pfam" id="PF08240">
    <property type="entry name" value="ADH_N"/>
    <property type="match status" value="1"/>
</dbReference>
<dbReference type="PANTHER" id="PTHR44054">
    <property type="entry name" value="SYNAPTIC VESICLE MEMBRANE PROTEIN VAT-1 HOMOLOG-LIKE"/>
    <property type="match status" value="1"/>
</dbReference>
<dbReference type="RefSeq" id="WP_135623322.1">
    <property type="nucleotide sequence ID" value="NZ_RQGD01000022.1"/>
</dbReference>